<organism evidence="1 2">
    <name type="scientific">Phycicoccus sonneratiae</name>
    <dbReference type="NCBI Taxonomy" id="2807628"/>
    <lineage>
        <taxon>Bacteria</taxon>
        <taxon>Bacillati</taxon>
        <taxon>Actinomycetota</taxon>
        <taxon>Actinomycetes</taxon>
        <taxon>Micrococcales</taxon>
        <taxon>Intrasporangiaceae</taxon>
        <taxon>Phycicoccus</taxon>
    </lineage>
</organism>
<protein>
    <submittedName>
        <fullName evidence="1">Uncharacterized protein</fullName>
    </submittedName>
</protein>
<dbReference type="EMBL" id="JAFDVD010000003">
    <property type="protein sequence ID" value="MBM6399187.1"/>
    <property type="molecule type" value="Genomic_DNA"/>
</dbReference>
<comment type="caution">
    <text evidence="1">The sequence shown here is derived from an EMBL/GenBank/DDBJ whole genome shotgun (WGS) entry which is preliminary data.</text>
</comment>
<evidence type="ECO:0000313" key="1">
    <source>
        <dbReference type="EMBL" id="MBM6399187.1"/>
    </source>
</evidence>
<accession>A0ABS2CH41</accession>
<name>A0ABS2CH41_9MICO</name>
<keyword evidence="2" id="KW-1185">Reference proteome</keyword>
<gene>
    <name evidence="1" type="ORF">JQN70_02175</name>
</gene>
<dbReference type="RefSeq" id="WP_204129659.1">
    <property type="nucleotide sequence ID" value="NZ_JAFDVD010000003.1"/>
</dbReference>
<sequence>MNTASLSVQKARALAAGLRTNRTAGRGWTSHVDRDLVREANELYVLSQSGLPRHI</sequence>
<proteinExistence type="predicted"/>
<evidence type="ECO:0000313" key="2">
    <source>
        <dbReference type="Proteomes" id="UP001430172"/>
    </source>
</evidence>
<reference evidence="1" key="1">
    <citation type="submission" date="2021-02" db="EMBL/GenBank/DDBJ databases">
        <title>Phycicoccus sp. MQZ13P-5T, whole genome shotgun sequence.</title>
        <authorList>
            <person name="Tuo L."/>
        </authorList>
    </citation>
    <scope>NUCLEOTIDE SEQUENCE</scope>
    <source>
        <strain evidence="1">MQZ13P-5</strain>
    </source>
</reference>
<dbReference type="Proteomes" id="UP001430172">
    <property type="component" value="Unassembled WGS sequence"/>
</dbReference>